<dbReference type="GO" id="GO:0033389">
    <property type="term" value="P:putrescine biosynthetic process from arginine, via agmatine"/>
    <property type="evidence" value="ECO:0007669"/>
    <property type="project" value="TreeGrafter"/>
</dbReference>
<keyword evidence="4" id="KW-0464">Manganese</keyword>
<dbReference type="InterPro" id="IPR023696">
    <property type="entry name" value="Ureohydrolase_dom_sf"/>
</dbReference>
<evidence type="ECO:0000256" key="2">
    <source>
        <dbReference type="ARBA" id="ARBA00022801"/>
    </source>
</evidence>
<accession>A0A432WT88</accession>
<evidence type="ECO:0000256" key="4">
    <source>
        <dbReference type="ARBA" id="ARBA00023211"/>
    </source>
</evidence>
<evidence type="ECO:0000313" key="6">
    <source>
        <dbReference type="EMBL" id="RUO36958.1"/>
    </source>
</evidence>
<keyword evidence="2" id="KW-0378">Hydrolase</keyword>
<dbReference type="GO" id="GO:0046872">
    <property type="term" value="F:metal ion binding"/>
    <property type="evidence" value="ECO:0007669"/>
    <property type="project" value="UniProtKB-KW"/>
</dbReference>
<dbReference type="Gene3D" id="3.40.800.10">
    <property type="entry name" value="Ureohydrolase domain"/>
    <property type="match status" value="1"/>
</dbReference>
<dbReference type="GO" id="GO:0006547">
    <property type="term" value="P:L-histidine metabolic process"/>
    <property type="evidence" value="ECO:0007669"/>
    <property type="project" value="UniProtKB-KW"/>
</dbReference>
<dbReference type="AlphaFoldDB" id="A0A432WT88"/>
<dbReference type="PANTHER" id="PTHR11358">
    <property type="entry name" value="ARGINASE/AGMATINASE"/>
    <property type="match status" value="1"/>
</dbReference>
<dbReference type="GO" id="GO:0008783">
    <property type="term" value="F:agmatinase activity"/>
    <property type="evidence" value="ECO:0007669"/>
    <property type="project" value="TreeGrafter"/>
</dbReference>
<evidence type="ECO:0000256" key="1">
    <source>
        <dbReference type="ARBA" id="ARBA00022723"/>
    </source>
</evidence>
<dbReference type="EMBL" id="PIPP01000003">
    <property type="protein sequence ID" value="RUO36958.1"/>
    <property type="molecule type" value="Genomic_DNA"/>
</dbReference>
<organism evidence="6 7">
    <name type="scientific">Aliidiomarina shirensis</name>
    <dbReference type="NCBI Taxonomy" id="1048642"/>
    <lineage>
        <taxon>Bacteria</taxon>
        <taxon>Pseudomonadati</taxon>
        <taxon>Pseudomonadota</taxon>
        <taxon>Gammaproteobacteria</taxon>
        <taxon>Alteromonadales</taxon>
        <taxon>Idiomarinaceae</taxon>
        <taxon>Aliidiomarina</taxon>
    </lineage>
</organism>
<name>A0A432WT88_9GAMM</name>
<keyword evidence="1" id="KW-0479">Metal-binding</keyword>
<dbReference type="PROSITE" id="PS51409">
    <property type="entry name" value="ARGINASE_2"/>
    <property type="match status" value="1"/>
</dbReference>
<evidence type="ECO:0000256" key="3">
    <source>
        <dbReference type="ARBA" id="ARBA00022808"/>
    </source>
</evidence>
<keyword evidence="3" id="KW-0369">Histidine metabolism</keyword>
<dbReference type="OrthoDB" id="9788689at2"/>
<protein>
    <submittedName>
        <fullName evidence="6">Arginase</fullName>
    </submittedName>
</protein>
<evidence type="ECO:0000256" key="5">
    <source>
        <dbReference type="PROSITE-ProRule" id="PRU00742"/>
    </source>
</evidence>
<dbReference type="InterPro" id="IPR006035">
    <property type="entry name" value="Ureohydrolase"/>
</dbReference>
<evidence type="ECO:0000313" key="7">
    <source>
        <dbReference type="Proteomes" id="UP000286934"/>
    </source>
</evidence>
<dbReference type="Pfam" id="PF00491">
    <property type="entry name" value="Arginase"/>
    <property type="match status" value="1"/>
</dbReference>
<dbReference type="RefSeq" id="WP_126807855.1">
    <property type="nucleotide sequence ID" value="NZ_PIPP01000003.1"/>
</dbReference>
<sequence length="340" mass="36859">MPEKPLFWLPIDPAAWVNPRAGEIRIGESIQVLSNLDASALPLGRFAIVGVPESIGPRANLGQGGAELGFAAFLQQFLNMQDSGRIAIDQVVLAGQVDCTDLQQQSLALDAGNAKDLKHLRELCAELDKRVAAVTEILFRQGYQVILIGGGHNNALPLLQSLAITSEQFVGAVNLDPHADFRPLEGRHSGNGFSYAFEKGFLKHYHVVALHPAKNSRATLDQLDDAGATYTSVQDMVGMKMHRVLQTIQNQVITWRVPFGIELDVDSIMQAPASAFNYSGVSLADAMVFIRDLAKLRESRYLHLAEAAPACHPMGIAAGNKAAGQILSELVFTYIESHAE</sequence>
<dbReference type="SUPFAM" id="SSF52768">
    <property type="entry name" value="Arginase/deacetylase"/>
    <property type="match status" value="1"/>
</dbReference>
<proteinExistence type="inferred from homology"/>
<dbReference type="Proteomes" id="UP000286934">
    <property type="component" value="Unassembled WGS sequence"/>
</dbReference>
<comment type="caution">
    <text evidence="6">The sequence shown here is derived from an EMBL/GenBank/DDBJ whole genome shotgun (WGS) entry which is preliminary data.</text>
</comment>
<comment type="similarity">
    <text evidence="5">Belongs to the arginase family.</text>
</comment>
<dbReference type="PANTHER" id="PTHR11358:SF35">
    <property type="entry name" value="FORMIMIDOYLGLUTAMASE"/>
    <property type="match status" value="1"/>
</dbReference>
<reference evidence="7" key="1">
    <citation type="journal article" date="2018" name="Front. Microbiol.">
        <title>Genome-Based Analysis Reveals the Taxonomy and Diversity of the Family Idiomarinaceae.</title>
        <authorList>
            <person name="Liu Y."/>
            <person name="Lai Q."/>
            <person name="Shao Z."/>
        </authorList>
    </citation>
    <scope>NUCLEOTIDE SEQUENCE [LARGE SCALE GENOMIC DNA]</scope>
    <source>
        <strain evidence="7">AIS</strain>
    </source>
</reference>
<keyword evidence="7" id="KW-1185">Reference proteome</keyword>
<dbReference type="CDD" id="cd09988">
    <property type="entry name" value="Formimidoylglutamase"/>
    <property type="match status" value="1"/>
</dbReference>
<gene>
    <name evidence="6" type="ORF">CWE13_08930</name>
</gene>